<dbReference type="OrthoDB" id="9804286at2"/>
<evidence type="ECO:0000256" key="1">
    <source>
        <dbReference type="SAM" id="Phobius"/>
    </source>
</evidence>
<dbReference type="GO" id="GO:0061503">
    <property type="term" value="F:tRNA threonylcarbamoyladenosine dehydratase"/>
    <property type="evidence" value="ECO:0007669"/>
    <property type="project" value="TreeGrafter"/>
</dbReference>
<dbReference type="AlphaFoldDB" id="A0A4U8TK47"/>
<dbReference type="GO" id="GO:0008641">
    <property type="term" value="F:ubiquitin-like modifier activating enzyme activity"/>
    <property type="evidence" value="ECO:0007669"/>
    <property type="project" value="InterPro"/>
</dbReference>
<evidence type="ECO:0000259" key="2">
    <source>
        <dbReference type="Pfam" id="PF00899"/>
    </source>
</evidence>
<dbReference type="PANTHER" id="PTHR43267">
    <property type="entry name" value="TRNA THREONYLCARBAMOYLADENOSINE DEHYDRATASE"/>
    <property type="match status" value="1"/>
</dbReference>
<feature type="transmembrane region" description="Helical" evidence="1">
    <location>
        <begin position="169"/>
        <end position="189"/>
    </location>
</feature>
<keyword evidence="1" id="KW-0472">Membrane</keyword>
<dbReference type="PANTHER" id="PTHR43267:SF2">
    <property type="entry name" value="TRNA THREONYLCARBAMOYLADENOSINE DEHYDRATASE 1-RELATED"/>
    <property type="match status" value="1"/>
</dbReference>
<organism evidence="3 4">
    <name type="scientific">Helicobacter muridarum</name>
    <dbReference type="NCBI Taxonomy" id="216"/>
    <lineage>
        <taxon>Bacteria</taxon>
        <taxon>Pseudomonadati</taxon>
        <taxon>Campylobacterota</taxon>
        <taxon>Epsilonproteobacteria</taxon>
        <taxon>Campylobacterales</taxon>
        <taxon>Helicobacteraceae</taxon>
        <taxon>Helicobacter</taxon>
    </lineage>
</organism>
<dbReference type="SUPFAM" id="SSF69572">
    <property type="entry name" value="Activating enzymes of the ubiquitin-like proteins"/>
    <property type="match status" value="1"/>
</dbReference>
<dbReference type="InterPro" id="IPR035985">
    <property type="entry name" value="Ubiquitin-activating_enz"/>
</dbReference>
<dbReference type="InterPro" id="IPR045886">
    <property type="entry name" value="ThiF/MoeB/HesA"/>
</dbReference>
<dbReference type="Pfam" id="PF00899">
    <property type="entry name" value="ThiF"/>
    <property type="match status" value="1"/>
</dbReference>
<proteinExistence type="predicted"/>
<dbReference type="InterPro" id="IPR000594">
    <property type="entry name" value="ThiF_NAD_FAD-bd"/>
</dbReference>
<keyword evidence="3" id="KW-0548">Nucleotidyltransferase</keyword>
<dbReference type="GO" id="GO:0061504">
    <property type="term" value="P:cyclic threonylcarbamoyladenosine biosynthetic process"/>
    <property type="evidence" value="ECO:0007669"/>
    <property type="project" value="TreeGrafter"/>
</dbReference>
<dbReference type="Proteomes" id="UP000029922">
    <property type="component" value="Unassembled WGS sequence"/>
</dbReference>
<gene>
    <name evidence="3" type="ORF">LS73_004710</name>
</gene>
<accession>A0A4U8TK47</accession>
<dbReference type="Gene3D" id="3.40.50.720">
    <property type="entry name" value="NAD(P)-binding Rossmann-like Domain"/>
    <property type="match status" value="1"/>
</dbReference>
<reference evidence="3 4" key="1">
    <citation type="journal article" date="2014" name="Genome Announc.">
        <title>Draft genome sequences of eight enterohepatic helicobacter species isolated from both laboratory and wild rodents.</title>
        <authorList>
            <person name="Sheh A."/>
            <person name="Shen Z."/>
            <person name="Fox J.G."/>
        </authorList>
    </citation>
    <scope>NUCLEOTIDE SEQUENCE [LARGE SCALE GENOMIC DNA]</scope>
    <source>
        <strain evidence="3 4">ST1</strain>
    </source>
</reference>
<keyword evidence="3" id="KW-0808">Transferase</keyword>
<keyword evidence="1" id="KW-0812">Transmembrane</keyword>
<dbReference type="EMBL" id="JRPD02000007">
    <property type="protein sequence ID" value="TLE00486.1"/>
    <property type="molecule type" value="Genomic_DNA"/>
</dbReference>
<keyword evidence="1" id="KW-1133">Transmembrane helix</keyword>
<sequence length="194" mass="22581">MKYNLIDFLRQFDGKTAFDDILEKNKFDKKDLGNLIYFLQSKNIIIEVDKEYDSKLITENCRLINFLEEYCFSTSEVLEVLETLSKKAVLVVGLEGVNSWVVDILARSGVKNFVLVDNDKVELSNLHRQGFFTSNDVGKFKIDCIDERLAHIDENIVCKKHYKLLDDGFFIILVMIFVAQLIAQIFQMWTKPHK</sequence>
<comment type="caution">
    <text evidence="3">The sequence shown here is derived from an EMBL/GenBank/DDBJ whole genome shotgun (WGS) entry which is preliminary data.</text>
</comment>
<evidence type="ECO:0000313" key="4">
    <source>
        <dbReference type="Proteomes" id="UP000029922"/>
    </source>
</evidence>
<protein>
    <submittedName>
        <fullName evidence="3">ThiF family adenylyltransferase</fullName>
    </submittedName>
</protein>
<dbReference type="GO" id="GO:0016779">
    <property type="term" value="F:nucleotidyltransferase activity"/>
    <property type="evidence" value="ECO:0007669"/>
    <property type="project" value="UniProtKB-KW"/>
</dbReference>
<name>A0A4U8TK47_9HELI</name>
<evidence type="ECO:0000313" key="3">
    <source>
        <dbReference type="EMBL" id="TLE00486.1"/>
    </source>
</evidence>
<feature type="domain" description="THIF-type NAD/FAD binding fold" evidence="2">
    <location>
        <begin position="80"/>
        <end position="160"/>
    </location>
</feature>